<reference evidence="2" key="1">
    <citation type="submission" date="2022-10" db="EMBL/GenBank/DDBJ databases">
        <title>Culturing micro-colonial fungi from biological soil crusts in the Mojave desert and describing Neophaeococcomyces mojavensis, and introducing the new genera and species Taxawa tesnikishii.</title>
        <authorList>
            <person name="Kurbessoian T."/>
            <person name="Stajich J.E."/>
        </authorList>
    </citation>
    <scope>NUCLEOTIDE SEQUENCE</scope>
    <source>
        <strain evidence="2">TK_1</strain>
    </source>
</reference>
<evidence type="ECO:0000256" key="1">
    <source>
        <dbReference type="SAM" id="SignalP"/>
    </source>
</evidence>
<gene>
    <name evidence="2" type="ORF">H2201_005215</name>
</gene>
<dbReference type="EMBL" id="JAPDRL010000037">
    <property type="protein sequence ID" value="KAJ9664467.1"/>
    <property type="molecule type" value="Genomic_DNA"/>
</dbReference>
<organism evidence="2 3">
    <name type="scientific">Coniosporium apollinis</name>
    <dbReference type="NCBI Taxonomy" id="61459"/>
    <lineage>
        <taxon>Eukaryota</taxon>
        <taxon>Fungi</taxon>
        <taxon>Dikarya</taxon>
        <taxon>Ascomycota</taxon>
        <taxon>Pezizomycotina</taxon>
        <taxon>Dothideomycetes</taxon>
        <taxon>Dothideomycetes incertae sedis</taxon>
        <taxon>Coniosporium</taxon>
    </lineage>
</organism>
<comment type="caution">
    <text evidence="2">The sequence shown here is derived from an EMBL/GenBank/DDBJ whole genome shotgun (WGS) entry which is preliminary data.</text>
</comment>
<keyword evidence="3" id="KW-1185">Reference proteome</keyword>
<feature type="chain" id="PRO_5046225364" description="Glycosyltransferase family 25 protein" evidence="1">
    <location>
        <begin position="21"/>
        <end position="358"/>
    </location>
</feature>
<proteinExistence type="predicted"/>
<dbReference type="Proteomes" id="UP001172684">
    <property type="component" value="Unassembled WGS sequence"/>
</dbReference>
<evidence type="ECO:0008006" key="4">
    <source>
        <dbReference type="Google" id="ProtNLM"/>
    </source>
</evidence>
<feature type="signal peptide" evidence="1">
    <location>
        <begin position="1"/>
        <end position="20"/>
    </location>
</feature>
<evidence type="ECO:0000313" key="2">
    <source>
        <dbReference type="EMBL" id="KAJ9664467.1"/>
    </source>
</evidence>
<sequence>MHHKLLALLALCLTTFLYFGIPWRHAPAQYSLPAGVTAANATLGFGAVLAVSRPQSPRREELLFAANLTGVEITIPLQPKWTDEDVERLKADQGSKITRGSALAWLGHLNALKWFLESGLETALILEDDVDWDIRLRTVEVPLVAKAFRRLLNSDATYWADLSQWEMIHLGHCGDIFSADKFKDMPHEKFIDDTLPPRKRMHTKTQAFLERLGFGEYERMIHRSSWPLCTFGYAVTQASARRISTELAAREKEGGTQAFDVRTLEACRDLGYKCYSANPELFHHTEAPSEIAEINQGTDEHGRLKAQSTDVTPNIACGARSKQFYTEDKATLDFLKVEVGEKGHCLLDEMEHGRSRWP</sequence>
<name>A0ABQ9NQJ2_9PEZI</name>
<keyword evidence="1" id="KW-0732">Signal</keyword>
<protein>
    <recommendedName>
        <fullName evidence="4">Glycosyltransferase family 25 protein</fullName>
    </recommendedName>
</protein>
<evidence type="ECO:0000313" key="3">
    <source>
        <dbReference type="Proteomes" id="UP001172684"/>
    </source>
</evidence>
<accession>A0ABQ9NQJ2</accession>